<keyword evidence="3" id="KW-1185">Reference proteome</keyword>
<reference evidence="2" key="1">
    <citation type="submission" date="2021-01" db="EMBL/GenBank/DDBJ databases">
        <title>Genome public.</title>
        <authorList>
            <person name="Liu C."/>
            <person name="Sun Q."/>
        </authorList>
    </citation>
    <scope>NUCLEOTIDE SEQUENCE</scope>
    <source>
        <strain evidence="2">YIM B02565</strain>
    </source>
</reference>
<dbReference type="Proteomes" id="UP000623681">
    <property type="component" value="Unassembled WGS sequence"/>
</dbReference>
<evidence type="ECO:0008006" key="4">
    <source>
        <dbReference type="Google" id="ProtNLM"/>
    </source>
</evidence>
<accession>A0A937K6D2</accession>
<dbReference type="RefSeq" id="WP_202768981.1">
    <property type="nucleotide sequence ID" value="NZ_JAESWA010000025.1"/>
</dbReference>
<evidence type="ECO:0000313" key="3">
    <source>
        <dbReference type="Proteomes" id="UP000623681"/>
    </source>
</evidence>
<keyword evidence="1" id="KW-0812">Transmembrane</keyword>
<gene>
    <name evidence="2" type="ORF">JK634_17240</name>
</gene>
<comment type="caution">
    <text evidence="2">The sequence shown here is derived from an EMBL/GenBank/DDBJ whole genome shotgun (WGS) entry which is preliminary data.</text>
</comment>
<keyword evidence="1" id="KW-0472">Membrane</keyword>
<organism evidence="2 3">
    <name type="scientific">Clostridium paridis</name>
    <dbReference type="NCBI Taxonomy" id="2803863"/>
    <lineage>
        <taxon>Bacteria</taxon>
        <taxon>Bacillati</taxon>
        <taxon>Bacillota</taxon>
        <taxon>Clostridia</taxon>
        <taxon>Eubacteriales</taxon>
        <taxon>Clostridiaceae</taxon>
        <taxon>Clostridium</taxon>
    </lineage>
</organism>
<evidence type="ECO:0000313" key="2">
    <source>
        <dbReference type="EMBL" id="MBL4933540.1"/>
    </source>
</evidence>
<feature type="transmembrane region" description="Helical" evidence="1">
    <location>
        <begin position="6"/>
        <end position="29"/>
    </location>
</feature>
<dbReference type="SUPFAM" id="SSF52266">
    <property type="entry name" value="SGNH hydrolase"/>
    <property type="match status" value="1"/>
</dbReference>
<name>A0A937K6D2_9CLOT</name>
<sequence>MIRKAILKGSIFCILLTIVISILNSIFVIKINHRSKLIQGLYENIDDQYDVVLLGSSHMNGGIDPNILWSKYGISSFNYGTGGQPIDVTYYLLKEVLKKHKNPIIVVDLYYLGLTDEFGSEGYVRYVLDNMRLSKNKVEAIINTTPKDQWASFLFPMIKYHNRWKELTEQDFSFDIGSSYYQKGFSAGNEMYGEDRKGDITTKEIGTIPPKAERYLYKIIDLSKKEGFKLIFTNAPYDYASTSGSDNWNREPAKMFNKVSEIAKDNNITFINYCDKFDQIGFNFKTDMNNAGHLNVWGANKVTMNFGEFLKENYSLVDHRSDIRYAKWNSGYKHYSETNVAATEH</sequence>
<dbReference type="EMBL" id="JAESWA010000025">
    <property type="protein sequence ID" value="MBL4933540.1"/>
    <property type="molecule type" value="Genomic_DNA"/>
</dbReference>
<keyword evidence="1" id="KW-1133">Transmembrane helix</keyword>
<evidence type="ECO:0000256" key="1">
    <source>
        <dbReference type="SAM" id="Phobius"/>
    </source>
</evidence>
<dbReference type="AlphaFoldDB" id="A0A937K6D2"/>
<protein>
    <recommendedName>
        <fullName evidence="4">SGNH/GDSL hydrolase family protein</fullName>
    </recommendedName>
</protein>
<proteinExistence type="predicted"/>